<feature type="signal peptide" evidence="1">
    <location>
        <begin position="1"/>
        <end position="22"/>
    </location>
</feature>
<evidence type="ECO:0000256" key="1">
    <source>
        <dbReference type="SAM" id="SignalP"/>
    </source>
</evidence>
<keyword evidence="4" id="KW-1185">Reference proteome</keyword>
<proteinExistence type="predicted"/>
<sequence length="501" mass="54067">MKRHILLFALLFFSLHSLSAQSNCTQTDACFEYKLLGATRFDDDHVKLIYTVKILCNNNLDYIAFELPEGSKAATPSNILQQNNDYVVRNGRTSNQGPNQIDTEFNSIQFNAKNTAAINNGEEDLFEFYLTNADYDALAATGMRVQTRTSNGTIGQVTFDLNACAAVPAPGQDPDTACELDLNDAVFGFVDAMNFPDGTTTIRFLLKNNTAADVEQVLIETPATNEPIAVASDNNGSAYKAKYSYSTTVDQEANLITFNSQNTKGYANGGTDIFAVTIPTALYQADPFFQITLSAGGTVVSSGLNTQTCEDTPISPLAVELTSFEGIATPSGIELNWSTASETNNAGFEVERSQNGKTYTTVGTVAGAGNSNTALHYTYTDASAEPGTNYYRLKQVDHDGTFEYSNTIAVTQSKSTTTDNLSVYPNPATGNYVTVGLKINKGNGAAIQIMDMNGQVVFSEQMAAGTSKLDLPLSELKLPGGIYMVKLHHDNKTETKKLIIP</sequence>
<organism evidence="3 4">
    <name type="scientific">Pontibacter cellulosilyticus</name>
    <dbReference type="NCBI Taxonomy" id="1720253"/>
    <lineage>
        <taxon>Bacteria</taxon>
        <taxon>Pseudomonadati</taxon>
        <taxon>Bacteroidota</taxon>
        <taxon>Cytophagia</taxon>
        <taxon>Cytophagales</taxon>
        <taxon>Hymenobacteraceae</taxon>
        <taxon>Pontibacter</taxon>
    </lineage>
</organism>
<protein>
    <submittedName>
        <fullName evidence="3">T9SS type A sorting domain-containing protein</fullName>
    </submittedName>
</protein>
<dbReference type="NCBIfam" id="TIGR04183">
    <property type="entry name" value="Por_Secre_tail"/>
    <property type="match status" value="1"/>
</dbReference>
<evidence type="ECO:0000313" key="3">
    <source>
        <dbReference type="EMBL" id="MBC5993065.1"/>
    </source>
</evidence>
<dbReference type="Gene3D" id="2.60.40.10">
    <property type="entry name" value="Immunoglobulins"/>
    <property type="match status" value="1"/>
</dbReference>
<feature type="chain" id="PRO_5038078259" evidence="1">
    <location>
        <begin position="23"/>
        <end position="501"/>
    </location>
</feature>
<dbReference type="AlphaFoldDB" id="A0A923N9U5"/>
<dbReference type="Pfam" id="PF18962">
    <property type="entry name" value="Por_Secre_tail"/>
    <property type="match status" value="1"/>
</dbReference>
<dbReference type="InterPro" id="IPR013783">
    <property type="entry name" value="Ig-like_fold"/>
</dbReference>
<name>A0A923N9U5_9BACT</name>
<dbReference type="EMBL" id="JACRVF010000002">
    <property type="protein sequence ID" value="MBC5993065.1"/>
    <property type="molecule type" value="Genomic_DNA"/>
</dbReference>
<evidence type="ECO:0000259" key="2">
    <source>
        <dbReference type="Pfam" id="PF18962"/>
    </source>
</evidence>
<accession>A0A923N9U5</accession>
<keyword evidence="1" id="KW-0732">Signal</keyword>
<comment type="caution">
    <text evidence="3">The sequence shown here is derived from an EMBL/GenBank/DDBJ whole genome shotgun (WGS) entry which is preliminary data.</text>
</comment>
<dbReference type="Proteomes" id="UP000603640">
    <property type="component" value="Unassembled WGS sequence"/>
</dbReference>
<dbReference type="RefSeq" id="WP_187067077.1">
    <property type="nucleotide sequence ID" value="NZ_JACRVF010000002.1"/>
</dbReference>
<gene>
    <name evidence="3" type="ORF">H8S84_09490</name>
</gene>
<dbReference type="InterPro" id="IPR026444">
    <property type="entry name" value="Secre_tail"/>
</dbReference>
<feature type="domain" description="Secretion system C-terminal sorting" evidence="2">
    <location>
        <begin position="423"/>
        <end position="500"/>
    </location>
</feature>
<evidence type="ECO:0000313" key="4">
    <source>
        <dbReference type="Proteomes" id="UP000603640"/>
    </source>
</evidence>
<reference evidence="3" key="1">
    <citation type="submission" date="2020-08" db="EMBL/GenBank/DDBJ databases">
        <title>Pontibacter sp. SD6 16S ribosomal RNA gene Genome sequencing and assembly.</title>
        <authorList>
            <person name="Kang M."/>
        </authorList>
    </citation>
    <scope>NUCLEOTIDE SEQUENCE</scope>
    <source>
        <strain evidence="3">SD6</strain>
    </source>
</reference>